<sequence length="85" mass="9260">MSPTSDPADRDLRAARRAVIRANHPDVGGDPATLRRELDRLASVGGQAVPGARPRALRRRAAIRVRTLRAKLPRGCPGAKRYVDL</sequence>
<name>A0A1N7HCP5_9NOCA</name>
<gene>
    <name evidence="1" type="ORF">SAMN05445060_3952</name>
</gene>
<organism evidence="1 2">
    <name type="scientific">Williamsia sterculiae</name>
    <dbReference type="NCBI Taxonomy" id="1344003"/>
    <lineage>
        <taxon>Bacteria</taxon>
        <taxon>Bacillati</taxon>
        <taxon>Actinomycetota</taxon>
        <taxon>Actinomycetes</taxon>
        <taxon>Mycobacteriales</taxon>
        <taxon>Nocardiaceae</taxon>
        <taxon>Williamsia</taxon>
    </lineage>
</organism>
<keyword evidence="2" id="KW-1185">Reference proteome</keyword>
<dbReference type="STRING" id="1344003.SAMN05445060_3952"/>
<dbReference type="RefSeq" id="WP_076482748.1">
    <property type="nucleotide sequence ID" value="NZ_FTNT01000015.1"/>
</dbReference>
<evidence type="ECO:0000313" key="2">
    <source>
        <dbReference type="Proteomes" id="UP000186218"/>
    </source>
</evidence>
<dbReference type="Proteomes" id="UP000186218">
    <property type="component" value="Unassembled WGS sequence"/>
</dbReference>
<protein>
    <submittedName>
        <fullName evidence="1">Uncharacterized protein</fullName>
    </submittedName>
</protein>
<evidence type="ECO:0000313" key="1">
    <source>
        <dbReference type="EMBL" id="SIS22450.1"/>
    </source>
</evidence>
<dbReference type="EMBL" id="FTNT01000015">
    <property type="protein sequence ID" value="SIS22450.1"/>
    <property type="molecule type" value="Genomic_DNA"/>
</dbReference>
<proteinExistence type="predicted"/>
<dbReference type="AlphaFoldDB" id="A0A1N7HCP5"/>
<reference evidence="1 2" key="1">
    <citation type="submission" date="2017-01" db="EMBL/GenBank/DDBJ databases">
        <authorList>
            <person name="Mah S.A."/>
            <person name="Swanson W.J."/>
            <person name="Moy G.W."/>
            <person name="Vacquier V.D."/>
        </authorList>
    </citation>
    <scope>NUCLEOTIDE SEQUENCE [LARGE SCALE GENOMIC DNA]</scope>
    <source>
        <strain evidence="1 2">CPCC 203464</strain>
    </source>
</reference>
<accession>A0A1N7HCP5</accession>